<organism evidence="2 3">
    <name type="scientific">Phototrophicus methaneseepsis</name>
    <dbReference type="NCBI Taxonomy" id="2710758"/>
    <lineage>
        <taxon>Bacteria</taxon>
        <taxon>Bacillati</taxon>
        <taxon>Chloroflexota</taxon>
        <taxon>Candidatus Thermofontia</taxon>
        <taxon>Phototrophicales</taxon>
        <taxon>Phototrophicaceae</taxon>
        <taxon>Phototrophicus</taxon>
    </lineage>
</organism>
<evidence type="ECO:0000313" key="3">
    <source>
        <dbReference type="Proteomes" id="UP000594468"/>
    </source>
</evidence>
<gene>
    <name evidence="2" type="ORF">G4Y79_23040</name>
</gene>
<reference evidence="2 3" key="1">
    <citation type="submission" date="2020-02" db="EMBL/GenBank/DDBJ databases">
        <authorList>
            <person name="Zheng R.K."/>
            <person name="Sun C.M."/>
        </authorList>
    </citation>
    <scope>NUCLEOTIDE SEQUENCE [LARGE SCALE GENOMIC DNA]</scope>
    <source>
        <strain evidence="3">rifampicinis</strain>
    </source>
</reference>
<dbReference type="InterPro" id="IPR018713">
    <property type="entry name" value="MPAB/Lcp_cat_dom"/>
</dbReference>
<keyword evidence="3" id="KW-1185">Reference proteome</keyword>
<feature type="domain" description="ER-bound oxygenase mpaB/mpaB'/Rubber oxygenase catalytic" evidence="1">
    <location>
        <begin position="2"/>
        <end position="207"/>
    </location>
</feature>
<proteinExistence type="predicted"/>
<dbReference type="PANTHER" id="PTHR36151">
    <property type="entry name" value="BLR2777 PROTEIN"/>
    <property type="match status" value="1"/>
</dbReference>
<protein>
    <submittedName>
        <fullName evidence="2">DUF2236 domain-containing protein</fullName>
    </submittedName>
</protein>
<evidence type="ECO:0000259" key="1">
    <source>
        <dbReference type="Pfam" id="PF09995"/>
    </source>
</evidence>
<evidence type="ECO:0000313" key="2">
    <source>
        <dbReference type="EMBL" id="QPC82527.1"/>
    </source>
</evidence>
<dbReference type="PANTHER" id="PTHR36151:SF3">
    <property type="entry name" value="ER-BOUND OXYGENASE MPAB_MPAB'_RUBBER OXYGENASE CATALYTIC DOMAIN-CONTAINING PROTEIN"/>
    <property type="match status" value="1"/>
</dbReference>
<sequence length="252" mass="28411">MGTRVLLMQIAHPMVAESVYNHSYVFKKPIKRLFRTLSLTLALVYGTQSETEIALKEIEEAHRPATGRLTEPIGKHMSGAAYNPRNPRQAFWVQATLVEGAVTGYETFVGPLSEADKQAFYVESQQIGVWMGINRQRMPATYNAMLDYMQEAVETGEVAVSEKARKIAPFITGQSWPGLSLLSHPLYRLSVGLLPGTIQQQFGFKPFSPFEQHTLNIIQAATYRFLPLMPGFLRYMTPYQRAMARLRAHAVD</sequence>
<dbReference type="Pfam" id="PF09995">
    <property type="entry name" value="MPAB_Lcp_cat"/>
    <property type="match status" value="1"/>
</dbReference>
<dbReference type="KEGG" id="pmet:G4Y79_23040"/>
<dbReference type="EMBL" id="CP062983">
    <property type="protein sequence ID" value="QPC82527.1"/>
    <property type="molecule type" value="Genomic_DNA"/>
</dbReference>
<dbReference type="GO" id="GO:0016491">
    <property type="term" value="F:oxidoreductase activity"/>
    <property type="evidence" value="ECO:0007669"/>
    <property type="project" value="InterPro"/>
</dbReference>
<dbReference type="AlphaFoldDB" id="A0A7S8IEF7"/>
<name>A0A7S8IEF7_9CHLR</name>
<accession>A0A7S8IEF7</accession>
<dbReference type="Proteomes" id="UP000594468">
    <property type="component" value="Chromosome"/>
</dbReference>